<sequence>MNHNATKLTWPLPLWEAQTTEPSCHSYLDIYTLWWAITLLWLGINRKKASPDMRGSLILFSCCLPSTDRCTSVGRNPTPSSNS</sequence>
<dbReference type="RefSeq" id="XP_040636675.1">
    <property type="nucleotide sequence ID" value="XM_040777854.1"/>
</dbReference>
<keyword evidence="1" id="KW-0472">Membrane</keyword>
<reference evidence="3" key="1">
    <citation type="journal article" date="2014" name="Nat. Commun.">
        <title>Genomic adaptations of the halophilic Dead Sea filamentous fungus Eurotium rubrum.</title>
        <authorList>
            <person name="Kis-Papo T."/>
            <person name="Weig A.R."/>
            <person name="Riley R."/>
            <person name="Persoh D."/>
            <person name="Salamov A."/>
            <person name="Sun H."/>
            <person name="Lipzen A."/>
            <person name="Wasser S.P."/>
            <person name="Rambold G."/>
            <person name="Grigoriev I.V."/>
            <person name="Nevo E."/>
        </authorList>
    </citation>
    <scope>NUCLEOTIDE SEQUENCE [LARGE SCALE GENOMIC DNA]</scope>
    <source>
        <strain evidence="3">CBS 135680</strain>
    </source>
</reference>
<evidence type="ECO:0000313" key="2">
    <source>
        <dbReference type="EMBL" id="EYE92987.1"/>
    </source>
</evidence>
<accession>A0A017S7Q3</accession>
<keyword evidence="1" id="KW-1133">Transmembrane helix</keyword>
<evidence type="ECO:0000256" key="1">
    <source>
        <dbReference type="SAM" id="Phobius"/>
    </source>
</evidence>
<feature type="transmembrane region" description="Helical" evidence="1">
    <location>
        <begin position="26"/>
        <end position="44"/>
    </location>
</feature>
<dbReference type="AlphaFoldDB" id="A0A017S7Q3"/>
<evidence type="ECO:0000313" key="3">
    <source>
        <dbReference type="Proteomes" id="UP000019804"/>
    </source>
</evidence>
<organism evidence="2 3">
    <name type="scientific">Aspergillus ruber (strain CBS 135680)</name>
    <dbReference type="NCBI Taxonomy" id="1388766"/>
    <lineage>
        <taxon>Eukaryota</taxon>
        <taxon>Fungi</taxon>
        <taxon>Dikarya</taxon>
        <taxon>Ascomycota</taxon>
        <taxon>Pezizomycotina</taxon>
        <taxon>Eurotiomycetes</taxon>
        <taxon>Eurotiomycetidae</taxon>
        <taxon>Eurotiales</taxon>
        <taxon>Aspergillaceae</taxon>
        <taxon>Aspergillus</taxon>
        <taxon>Aspergillus subgen. Aspergillus</taxon>
    </lineage>
</organism>
<dbReference type="EMBL" id="KK088434">
    <property type="protein sequence ID" value="EYE92987.1"/>
    <property type="molecule type" value="Genomic_DNA"/>
</dbReference>
<dbReference type="Proteomes" id="UP000019804">
    <property type="component" value="Unassembled WGS sequence"/>
</dbReference>
<keyword evidence="1" id="KW-0812">Transmembrane</keyword>
<name>A0A017S7Q3_ASPRC</name>
<keyword evidence="3" id="KW-1185">Reference proteome</keyword>
<dbReference type="GeneID" id="63692978"/>
<proteinExistence type="predicted"/>
<gene>
    <name evidence="2" type="ORF">EURHEDRAFT_173159</name>
</gene>
<protein>
    <submittedName>
        <fullName evidence="2">Uncharacterized protein</fullName>
    </submittedName>
</protein>
<dbReference type="HOGENOM" id="CLU_2542197_0_0_1"/>